<feature type="transmembrane region" description="Helical" evidence="7">
    <location>
        <begin position="35"/>
        <end position="57"/>
    </location>
</feature>
<dbReference type="Gene3D" id="2.10.109.10">
    <property type="entry name" value="Umud Fragment, subunit A"/>
    <property type="match status" value="1"/>
</dbReference>
<keyword evidence="5 7" id="KW-0378">Hydrolase</keyword>
<dbReference type="PANTHER" id="PTHR43390:SF1">
    <property type="entry name" value="CHLOROPLAST PROCESSING PEPTIDASE"/>
    <property type="match status" value="1"/>
</dbReference>
<evidence type="ECO:0000313" key="9">
    <source>
        <dbReference type="EMBL" id="HDX33164.1"/>
    </source>
</evidence>
<feature type="active site" evidence="6">
    <location>
        <position position="60"/>
    </location>
</feature>
<dbReference type="InterPro" id="IPR019758">
    <property type="entry name" value="Pept_S26A_signal_pept_1_CS"/>
</dbReference>
<evidence type="ECO:0000256" key="7">
    <source>
        <dbReference type="RuleBase" id="RU362042"/>
    </source>
</evidence>
<sequence length="190" mass="21556">MIQESEENPSAEPTTPDERPWQAVLRPVLLEAFQIVAPALILALVVHLFLAQATVVFGQSMEPNLHPHQRLIVDKISYRLHPPRRNDIVVIDLPHIDELLVKRIVALPGETVEIRQGIVYVNGEALAEPFPHDMTPFDMPPITLGPLSYFVLGDNRSNSNDSRVFGPVTLDQILGRVWLRYWPLDQITFF</sequence>
<dbReference type="InterPro" id="IPR019757">
    <property type="entry name" value="Pept_S26A_signal_pept_1_Lys-AS"/>
</dbReference>
<organism evidence="9">
    <name type="scientific">Caldilinea aerophila</name>
    <dbReference type="NCBI Taxonomy" id="133453"/>
    <lineage>
        <taxon>Bacteria</taxon>
        <taxon>Bacillati</taxon>
        <taxon>Chloroflexota</taxon>
        <taxon>Caldilineae</taxon>
        <taxon>Caldilineales</taxon>
        <taxon>Caldilineaceae</taxon>
        <taxon>Caldilinea</taxon>
    </lineage>
</organism>
<dbReference type="InterPro" id="IPR019533">
    <property type="entry name" value="Peptidase_S26"/>
</dbReference>
<dbReference type="InterPro" id="IPR036286">
    <property type="entry name" value="LexA/Signal_pep-like_sf"/>
</dbReference>
<dbReference type="GO" id="GO:0004252">
    <property type="term" value="F:serine-type endopeptidase activity"/>
    <property type="evidence" value="ECO:0007669"/>
    <property type="project" value="InterPro"/>
</dbReference>
<dbReference type="NCBIfam" id="TIGR02227">
    <property type="entry name" value="sigpep_I_bact"/>
    <property type="match status" value="1"/>
</dbReference>
<dbReference type="PRINTS" id="PR00727">
    <property type="entry name" value="LEADERPTASE"/>
</dbReference>
<feature type="domain" description="Peptidase S26" evidence="8">
    <location>
        <begin position="30"/>
        <end position="182"/>
    </location>
</feature>
<comment type="caution">
    <text evidence="9">The sequence shown here is derived from an EMBL/GenBank/DDBJ whole genome shotgun (WGS) entry which is preliminary data.</text>
</comment>
<dbReference type="GO" id="GO:0005886">
    <property type="term" value="C:plasma membrane"/>
    <property type="evidence" value="ECO:0007669"/>
    <property type="project" value="UniProtKB-SubCell"/>
</dbReference>
<dbReference type="PROSITE" id="PS00760">
    <property type="entry name" value="SPASE_I_2"/>
    <property type="match status" value="1"/>
</dbReference>
<comment type="similarity">
    <text evidence="3 7">Belongs to the peptidase S26 family.</text>
</comment>
<dbReference type="PANTHER" id="PTHR43390">
    <property type="entry name" value="SIGNAL PEPTIDASE I"/>
    <property type="match status" value="1"/>
</dbReference>
<reference evidence="9" key="1">
    <citation type="journal article" date="2020" name="mSystems">
        <title>Genome- and Community-Level Interaction Insights into Carbon Utilization and Element Cycling Functions of Hydrothermarchaeota in Hydrothermal Sediment.</title>
        <authorList>
            <person name="Zhou Z."/>
            <person name="Liu Y."/>
            <person name="Xu W."/>
            <person name="Pan J."/>
            <person name="Luo Z.H."/>
            <person name="Li M."/>
        </authorList>
    </citation>
    <scope>NUCLEOTIDE SEQUENCE [LARGE SCALE GENOMIC DNA]</scope>
    <source>
        <strain evidence="9">SpSt-289</strain>
    </source>
</reference>
<evidence type="ECO:0000256" key="6">
    <source>
        <dbReference type="PIRSR" id="PIRSR600223-1"/>
    </source>
</evidence>
<comment type="subcellular location">
    <subcellularLocation>
        <location evidence="2">Cell membrane</location>
        <topology evidence="2">Single-pass type II membrane protein</topology>
    </subcellularLocation>
    <subcellularLocation>
        <location evidence="7">Membrane</location>
        <topology evidence="7">Single-pass type II membrane protein</topology>
    </subcellularLocation>
</comment>
<dbReference type="InterPro" id="IPR000223">
    <property type="entry name" value="Pept_S26A_signal_pept_1"/>
</dbReference>
<evidence type="ECO:0000259" key="8">
    <source>
        <dbReference type="Pfam" id="PF10502"/>
    </source>
</evidence>
<protein>
    <recommendedName>
        <fullName evidence="4 7">Signal peptidase I</fullName>
        <ecNumber evidence="4 7">3.4.21.89</ecNumber>
    </recommendedName>
</protein>
<dbReference type="CDD" id="cd06530">
    <property type="entry name" value="S26_SPase_I"/>
    <property type="match status" value="1"/>
</dbReference>
<evidence type="ECO:0000256" key="5">
    <source>
        <dbReference type="ARBA" id="ARBA00022801"/>
    </source>
</evidence>
<gene>
    <name evidence="9" type="primary">lepB</name>
    <name evidence="9" type="ORF">ENQ20_16990</name>
</gene>
<dbReference type="PROSITE" id="PS00761">
    <property type="entry name" value="SPASE_I_3"/>
    <property type="match status" value="1"/>
</dbReference>
<dbReference type="GO" id="GO:0009003">
    <property type="term" value="F:signal peptidase activity"/>
    <property type="evidence" value="ECO:0007669"/>
    <property type="project" value="UniProtKB-EC"/>
</dbReference>
<comment type="catalytic activity">
    <reaction evidence="1 7">
        <text>Cleavage of hydrophobic, N-terminal signal or leader sequences from secreted and periplasmic proteins.</text>
        <dbReference type="EC" id="3.4.21.89"/>
    </reaction>
</comment>
<dbReference type="EMBL" id="DSMG01000177">
    <property type="protein sequence ID" value="HDX33164.1"/>
    <property type="molecule type" value="Genomic_DNA"/>
</dbReference>
<evidence type="ECO:0000256" key="3">
    <source>
        <dbReference type="ARBA" id="ARBA00009370"/>
    </source>
</evidence>
<keyword evidence="7" id="KW-0472">Membrane</keyword>
<feature type="active site" evidence="6">
    <location>
        <position position="102"/>
    </location>
</feature>
<dbReference type="SUPFAM" id="SSF51306">
    <property type="entry name" value="LexA/Signal peptidase"/>
    <property type="match status" value="1"/>
</dbReference>
<name>A0A7C1JFB5_9CHLR</name>
<dbReference type="AlphaFoldDB" id="A0A7C1JFB5"/>
<keyword evidence="7" id="KW-1133">Transmembrane helix</keyword>
<accession>A0A7C1JFB5</accession>
<evidence type="ECO:0000256" key="2">
    <source>
        <dbReference type="ARBA" id="ARBA00004401"/>
    </source>
</evidence>
<dbReference type="EC" id="3.4.21.89" evidence="4 7"/>
<proteinExistence type="inferred from homology"/>
<dbReference type="GO" id="GO:0006465">
    <property type="term" value="P:signal peptide processing"/>
    <property type="evidence" value="ECO:0007669"/>
    <property type="project" value="InterPro"/>
</dbReference>
<evidence type="ECO:0000256" key="1">
    <source>
        <dbReference type="ARBA" id="ARBA00000677"/>
    </source>
</evidence>
<evidence type="ECO:0000256" key="4">
    <source>
        <dbReference type="ARBA" id="ARBA00013208"/>
    </source>
</evidence>
<dbReference type="Pfam" id="PF10502">
    <property type="entry name" value="Peptidase_S26"/>
    <property type="match status" value="1"/>
</dbReference>
<keyword evidence="7" id="KW-0812">Transmembrane</keyword>
<keyword evidence="7" id="KW-0645">Protease</keyword>